<dbReference type="NCBIfam" id="TIGR02937">
    <property type="entry name" value="sigma70-ECF"/>
    <property type="match status" value="1"/>
</dbReference>
<dbReference type="PANTHER" id="PTHR43133">
    <property type="entry name" value="RNA POLYMERASE ECF-TYPE SIGMA FACTO"/>
    <property type="match status" value="1"/>
</dbReference>
<evidence type="ECO:0000256" key="2">
    <source>
        <dbReference type="ARBA" id="ARBA00023015"/>
    </source>
</evidence>
<dbReference type="InterPro" id="IPR013324">
    <property type="entry name" value="RNA_pol_sigma_r3/r4-like"/>
</dbReference>
<keyword evidence="2" id="KW-0805">Transcription regulation</keyword>
<keyword evidence="3" id="KW-0731">Sigma factor</keyword>
<name>A0A6S7A9B2_9BURK</name>
<comment type="similarity">
    <text evidence="1">Belongs to the sigma-70 factor family. ECF subfamily.</text>
</comment>
<dbReference type="CDD" id="cd06171">
    <property type="entry name" value="Sigma70_r4"/>
    <property type="match status" value="1"/>
</dbReference>
<dbReference type="InterPro" id="IPR013249">
    <property type="entry name" value="RNA_pol_sigma70_r4_t2"/>
</dbReference>
<evidence type="ECO:0000256" key="4">
    <source>
        <dbReference type="ARBA" id="ARBA00023163"/>
    </source>
</evidence>
<sequence>MRDDKPSGSLRALFLERYNDFRSQLKRRLGSEDLAHDAMQEAFLKVNDMPPGGSIQQPAAYLFRVALNIAEDQRRRDSRLLTGVEIAELIGGTDEAEDPARIAQGRSQIDAFRRALRQLPERTQQMLMAARVHELPHAEIAKRYGVSERIVSKELKRALEHCGKMLEAEAEPVAQPSGAQKPVTPQSGVNPSVANPSATHLSAVQKEGPPWETPPWR</sequence>
<dbReference type="SUPFAM" id="SSF88659">
    <property type="entry name" value="Sigma3 and sigma4 domains of RNA polymerase sigma factors"/>
    <property type="match status" value="1"/>
</dbReference>
<evidence type="ECO:0000256" key="1">
    <source>
        <dbReference type="ARBA" id="ARBA00010641"/>
    </source>
</evidence>
<dbReference type="GO" id="GO:0006352">
    <property type="term" value="P:DNA-templated transcription initiation"/>
    <property type="evidence" value="ECO:0007669"/>
    <property type="project" value="InterPro"/>
</dbReference>
<proteinExistence type="inferred from homology"/>
<protein>
    <recommendedName>
        <fullName evidence="10">RNA polymerase sigma factor FecI</fullName>
    </recommendedName>
</protein>
<dbReference type="Pfam" id="PF04542">
    <property type="entry name" value="Sigma70_r2"/>
    <property type="match status" value="1"/>
</dbReference>
<dbReference type="Gene3D" id="1.10.10.10">
    <property type="entry name" value="Winged helix-like DNA-binding domain superfamily/Winged helix DNA-binding domain"/>
    <property type="match status" value="1"/>
</dbReference>
<dbReference type="AlphaFoldDB" id="A0A6S7A9B2"/>
<evidence type="ECO:0000313" key="9">
    <source>
        <dbReference type="Proteomes" id="UP000494111"/>
    </source>
</evidence>
<feature type="compositionally biased region" description="Polar residues" evidence="5">
    <location>
        <begin position="183"/>
        <end position="202"/>
    </location>
</feature>
<dbReference type="Pfam" id="PF08281">
    <property type="entry name" value="Sigma70_r4_2"/>
    <property type="match status" value="1"/>
</dbReference>
<dbReference type="Proteomes" id="UP000494111">
    <property type="component" value="Unassembled WGS sequence"/>
</dbReference>
<evidence type="ECO:0000256" key="3">
    <source>
        <dbReference type="ARBA" id="ARBA00023082"/>
    </source>
</evidence>
<dbReference type="SUPFAM" id="SSF88946">
    <property type="entry name" value="Sigma2 domain of RNA polymerase sigma factors"/>
    <property type="match status" value="1"/>
</dbReference>
<feature type="region of interest" description="Disordered" evidence="5">
    <location>
        <begin position="169"/>
        <end position="217"/>
    </location>
</feature>
<evidence type="ECO:0000256" key="5">
    <source>
        <dbReference type="SAM" id="MobiDB-lite"/>
    </source>
</evidence>
<dbReference type="InterPro" id="IPR013325">
    <property type="entry name" value="RNA_pol_sigma_r2"/>
</dbReference>
<dbReference type="PANTHER" id="PTHR43133:SF63">
    <property type="entry name" value="RNA POLYMERASE SIGMA FACTOR FECI-RELATED"/>
    <property type="match status" value="1"/>
</dbReference>
<keyword evidence="4" id="KW-0804">Transcription</keyword>
<dbReference type="EMBL" id="CADIJO010000013">
    <property type="protein sequence ID" value="CAB3718403.1"/>
    <property type="molecule type" value="Genomic_DNA"/>
</dbReference>
<evidence type="ECO:0000259" key="7">
    <source>
        <dbReference type="Pfam" id="PF08281"/>
    </source>
</evidence>
<organism evidence="8 9">
    <name type="scientific">Achromobacter deleyi</name>
    <dbReference type="NCBI Taxonomy" id="1353891"/>
    <lineage>
        <taxon>Bacteria</taxon>
        <taxon>Pseudomonadati</taxon>
        <taxon>Pseudomonadota</taxon>
        <taxon>Betaproteobacteria</taxon>
        <taxon>Burkholderiales</taxon>
        <taxon>Alcaligenaceae</taxon>
        <taxon>Achromobacter</taxon>
    </lineage>
</organism>
<dbReference type="InterPro" id="IPR036388">
    <property type="entry name" value="WH-like_DNA-bd_sf"/>
</dbReference>
<accession>A0A6S7A9B2</accession>
<dbReference type="RefSeq" id="WP_246288925.1">
    <property type="nucleotide sequence ID" value="NZ_CADIJO010000013.1"/>
</dbReference>
<dbReference type="Gene3D" id="1.10.1740.10">
    <property type="match status" value="1"/>
</dbReference>
<evidence type="ECO:0008006" key="10">
    <source>
        <dbReference type="Google" id="ProtNLM"/>
    </source>
</evidence>
<feature type="domain" description="RNA polymerase sigma factor 70 region 4 type 2" evidence="7">
    <location>
        <begin position="110"/>
        <end position="162"/>
    </location>
</feature>
<dbReference type="InterPro" id="IPR039425">
    <property type="entry name" value="RNA_pol_sigma-70-like"/>
</dbReference>
<gene>
    <name evidence="8" type="ORF">LMG3458_03737</name>
</gene>
<dbReference type="InterPro" id="IPR014284">
    <property type="entry name" value="RNA_pol_sigma-70_dom"/>
</dbReference>
<reference evidence="8 9" key="1">
    <citation type="submission" date="2020-04" db="EMBL/GenBank/DDBJ databases">
        <authorList>
            <person name="De Canck E."/>
        </authorList>
    </citation>
    <scope>NUCLEOTIDE SEQUENCE [LARGE SCALE GENOMIC DNA]</scope>
    <source>
        <strain evidence="8 9">LMG 3458</strain>
    </source>
</reference>
<evidence type="ECO:0000313" key="8">
    <source>
        <dbReference type="EMBL" id="CAB3718403.1"/>
    </source>
</evidence>
<dbReference type="InterPro" id="IPR007627">
    <property type="entry name" value="RNA_pol_sigma70_r2"/>
</dbReference>
<evidence type="ECO:0000259" key="6">
    <source>
        <dbReference type="Pfam" id="PF04542"/>
    </source>
</evidence>
<dbReference type="GO" id="GO:0016987">
    <property type="term" value="F:sigma factor activity"/>
    <property type="evidence" value="ECO:0007669"/>
    <property type="project" value="UniProtKB-KW"/>
</dbReference>
<dbReference type="GO" id="GO:0003677">
    <property type="term" value="F:DNA binding"/>
    <property type="evidence" value="ECO:0007669"/>
    <property type="project" value="InterPro"/>
</dbReference>
<feature type="domain" description="RNA polymerase sigma-70 region 2" evidence="6">
    <location>
        <begin position="17"/>
        <end position="79"/>
    </location>
</feature>